<keyword evidence="13" id="KW-1185">Reference proteome</keyword>
<evidence type="ECO:0000256" key="1">
    <source>
        <dbReference type="ARBA" id="ARBA00000085"/>
    </source>
</evidence>
<proteinExistence type="predicted"/>
<dbReference type="InterPro" id="IPR001789">
    <property type="entry name" value="Sig_transdc_resp-reg_receiver"/>
</dbReference>
<comment type="catalytic activity">
    <reaction evidence="1">
        <text>ATP + protein L-histidine = ADP + protein N-phospho-L-histidine.</text>
        <dbReference type="EC" id="2.7.13.3"/>
    </reaction>
</comment>
<organism evidence="12 13">
    <name type="scientific">Pedobacter gandavensis</name>
    <dbReference type="NCBI Taxonomy" id="2679963"/>
    <lineage>
        <taxon>Bacteria</taxon>
        <taxon>Pseudomonadati</taxon>
        <taxon>Bacteroidota</taxon>
        <taxon>Sphingobacteriia</taxon>
        <taxon>Sphingobacteriales</taxon>
        <taxon>Sphingobacteriaceae</taxon>
        <taxon>Pedobacter</taxon>
    </lineage>
</organism>
<dbReference type="InterPro" id="IPR003660">
    <property type="entry name" value="HAMP_dom"/>
</dbReference>
<dbReference type="PRINTS" id="PR00344">
    <property type="entry name" value="BCTRLSENSOR"/>
</dbReference>
<evidence type="ECO:0000256" key="3">
    <source>
        <dbReference type="ARBA" id="ARBA00012438"/>
    </source>
</evidence>
<evidence type="ECO:0000259" key="10">
    <source>
        <dbReference type="PROSITE" id="PS50110"/>
    </source>
</evidence>
<dbReference type="PROSITE" id="PS50110">
    <property type="entry name" value="RESPONSE_REGULATORY"/>
    <property type="match status" value="1"/>
</dbReference>
<keyword evidence="5" id="KW-0808">Transferase</keyword>
<dbReference type="EC" id="2.7.13.3" evidence="3"/>
<comment type="caution">
    <text evidence="12">The sequence shown here is derived from an EMBL/GenBank/DDBJ whole genome shotgun (WGS) entry which is preliminary data.</text>
</comment>
<dbReference type="CDD" id="cd06225">
    <property type="entry name" value="HAMP"/>
    <property type="match status" value="1"/>
</dbReference>
<dbReference type="Pfam" id="PF00512">
    <property type="entry name" value="HisKA"/>
    <property type="match status" value="1"/>
</dbReference>
<feature type="modified residue" description="4-aspartylphosphate" evidence="7">
    <location>
        <position position="615"/>
    </location>
</feature>
<dbReference type="PANTHER" id="PTHR45339">
    <property type="entry name" value="HYBRID SIGNAL TRANSDUCTION HISTIDINE KINASE J"/>
    <property type="match status" value="1"/>
</dbReference>
<evidence type="ECO:0000313" key="12">
    <source>
        <dbReference type="EMBL" id="MBB2150086.1"/>
    </source>
</evidence>
<sequence length="686" mass="77591">MISFLKRKLQDVTISTKLYFTIGIMAFLVIIELFTLWFAVSTLSSVRAFVNGEGLWSKAQKDAVYSLFLYANSHQEADYQAFQQFLKVPLGDNKARLELQKPNPDLEIAREGFLQGRNHPEDVDGMIHLITRFHNIFYINKAITAWGNAATTMDQLIAIGDQLHTIISADVVDQKKIDQVMAQAKDLNRKVTTLEDEFSFTLGEGSRWLENIILNLLLTISLTIGSTSILITVSVSRGIEKGIKEIVAGAALVSRGVLNARVTVYSGDEIGMLANSFNKMIDTLEYSLYNIRKLQDAEKTLKKEKEKAETSEKTKQLFLAKMSHEIRTPMNAILGFARLLEETLENKEQQEYIQIIIKSGDDLLVILNDILDFSRMEAGKLVFESIPLNLKEIIQMNILMMEPKWKKKNIEINYLIDEKIPETIMGDAVRLNQILINLISNALKFTEKGHVSISVICIEQNEEKIILDFGIKDTGIGIDGGKLGQIFESFEQATNETARKFGGAGLGLSIVKQLVQLQHGEMFVNSKPGLGSDFHFRLPFLKVSSHVKKDIAEKLQMGVQLGTGIHVLVVEDNLINQMLVIKILKQRGFETETAETGLIALAKYEKKHFDVMLMDVQMPEMDGYEATKRIRALKDHKNTIPIIAMTAHTIKGEYERCLEMGMDDYISKPFDKKDLFEKIFRLLKKD</sequence>
<evidence type="ECO:0000259" key="11">
    <source>
        <dbReference type="PROSITE" id="PS50885"/>
    </source>
</evidence>
<dbReference type="InterPro" id="IPR004358">
    <property type="entry name" value="Sig_transdc_His_kin-like_C"/>
</dbReference>
<dbReference type="PROSITE" id="PS50885">
    <property type="entry name" value="HAMP"/>
    <property type="match status" value="1"/>
</dbReference>
<evidence type="ECO:0000256" key="5">
    <source>
        <dbReference type="ARBA" id="ARBA00022679"/>
    </source>
</evidence>
<dbReference type="InterPro" id="IPR036097">
    <property type="entry name" value="HisK_dim/P_sf"/>
</dbReference>
<name>A0ABR6EY36_9SPHI</name>
<feature type="domain" description="Response regulatory" evidence="10">
    <location>
        <begin position="566"/>
        <end position="683"/>
    </location>
</feature>
<gene>
    <name evidence="12" type="ORF">GM920_14380</name>
</gene>
<dbReference type="SUPFAM" id="SSF158472">
    <property type="entry name" value="HAMP domain-like"/>
    <property type="match status" value="1"/>
</dbReference>
<dbReference type="SMART" id="SM00387">
    <property type="entry name" value="HATPase_c"/>
    <property type="match status" value="1"/>
</dbReference>
<dbReference type="CDD" id="cd16922">
    <property type="entry name" value="HATPase_EvgS-ArcB-TorS-like"/>
    <property type="match status" value="1"/>
</dbReference>
<dbReference type="SMART" id="SM00388">
    <property type="entry name" value="HisKA"/>
    <property type="match status" value="1"/>
</dbReference>
<dbReference type="Gene3D" id="6.10.340.10">
    <property type="match status" value="1"/>
</dbReference>
<keyword evidence="8" id="KW-0812">Transmembrane</keyword>
<evidence type="ECO:0000256" key="2">
    <source>
        <dbReference type="ARBA" id="ARBA00004370"/>
    </source>
</evidence>
<dbReference type="InterPro" id="IPR003661">
    <property type="entry name" value="HisK_dim/P_dom"/>
</dbReference>
<keyword evidence="4 7" id="KW-0597">Phosphoprotein</keyword>
<feature type="transmembrane region" description="Helical" evidence="8">
    <location>
        <begin position="20"/>
        <end position="40"/>
    </location>
</feature>
<dbReference type="CDD" id="cd17546">
    <property type="entry name" value="REC_hyHK_CKI1_RcsC-like"/>
    <property type="match status" value="1"/>
</dbReference>
<dbReference type="Pfam" id="PF00672">
    <property type="entry name" value="HAMP"/>
    <property type="match status" value="1"/>
</dbReference>
<keyword evidence="8" id="KW-0472">Membrane</keyword>
<dbReference type="CDD" id="cd00082">
    <property type="entry name" value="HisKA"/>
    <property type="match status" value="1"/>
</dbReference>
<accession>A0ABR6EY36</accession>
<comment type="subcellular location">
    <subcellularLocation>
        <location evidence="2">Membrane</location>
    </subcellularLocation>
</comment>
<evidence type="ECO:0000256" key="4">
    <source>
        <dbReference type="ARBA" id="ARBA00022553"/>
    </source>
</evidence>
<feature type="domain" description="HAMP" evidence="11">
    <location>
        <begin position="237"/>
        <end position="289"/>
    </location>
</feature>
<dbReference type="PROSITE" id="PS50109">
    <property type="entry name" value="HIS_KIN"/>
    <property type="match status" value="1"/>
</dbReference>
<keyword evidence="8" id="KW-1133">Transmembrane helix</keyword>
<dbReference type="Gene3D" id="1.10.287.130">
    <property type="match status" value="1"/>
</dbReference>
<dbReference type="InterPro" id="IPR003594">
    <property type="entry name" value="HATPase_dom"/>
</dbReference>
<dbReference type="SUPFAM" id="SSF52172">
    <property type="entry name" value="CheY-like"/>
    <property type="match status" value="1"/>
</dbReference>
<reference evidence="12 13" key="1">
    <citation type="submission" date="2019-11" db="EMBL/GenBank/DDBJ databases">
        <title>Description of Pedobacter sp. LMG 31462T.</title>
        <authorList>
            <person name="Carlier A."/>
            <person name="Qi S."/>
            <person name="Vandamme P."/>
        </authorList>
    </citation>
    <scope>NUCLEOTIDE SEQUENCE [LARGE SCALE GENOMIC DNA]</scope>
    <source>
        <strain evidence="12 13">LMG 31462</strain>
    </source>
</reference>
<dbReference type="Pfam" id="PF00072">
    <property type="entry name" value="Response_reg"/>
    <property type="match status" value="1"/>
</dbReference>
<evidence type="ECO:0000313" key="13">
    <source>
        <dbReference type="Proteomes" id="UP000636110"/>
    </source>
</evidence>
<dbReference type="PANTHER" id="PTHR45339:SF5">
    <property type="entry name" value="HISTIDINE KINASE"/>
    <property type="match status" value="1"/>
</dbReference>
<dbReference type="SUPFAM" id="SSF55874">
    <property type="entry name" value="ATPase domain of HSP90 chaperone/DNA topoisomerase II/histidine kinase"/>
    <property type="match status" value="1"/>
</dbReference>
<dbReference type="SMART" id="SM00448">
    <property type="entry name" value="REC"/>
    <property type="match status" value="1"/>
</dbReference>
<dbReference type="Gene3D" id="3.40.50.2300">
    <property type="match status" value="1"/>
</dbReference>
<dbReference type="Gene3D" id="3.30.565.10">
    <property type="entry name" value="Histidine kinase-like ATPase, C-terminal domain"/>
    <property type="match status" value="1"/>
</dbReference>
<dbReference type="Pfam" id="PF02518">
    <property type="entry name" value="HATPase_c"/>
    <property type="match status" value="1"/>
</dbReference>
<evidence type="ECO:0000259" key="9">
    <source>
        <dbReference type="PROSITE" id="PS50109"/>
    </source>
</evidence>
<dbReference type="EMBL" id="WNXC01000005">
    <property type="protein sequence ID" value="MBB2150086.1"/>
    <property type="molecule type" value="Genomic_DNA"/>
</dbReference>
<dbReference type="InterPro" id="IPR036890">
    <property type="entry name" value="HATPase_C_sf"/>
</dbReference>
<evidence type="ECO:0000256" key="8">
    <source>
        <dbReference type="SAM" id="Phobius"/>
    </source>
</evidence>
<feature type="domain" description="Histidine kinase" evidence="9">
    <location>
        <begin position="321"/>
        <end position="542"/>
    </location>
</feature>
<evidence type="ECO:0000256" key="7">
    <source>
        <dbReference type="PROSITE-ProRule" id="PRU00169"/>
    </source>
</evidence>
<dbReference type="InterPro" id="IPR011006">
    <property type="entry name" value="CheY-like_superfamily"/>
</dbReference>
<dbReference type="RefSeq" id="WP_182958615.1">
    <property type="nucleotide sequence ID" value="NZ_WNXC01000005.1"/>
</dbReference>
<dbReference type="SUPFAM" id="SSF47384">
    <property type="entry name" value="Homodimeric domain of signal transducing histidine kinase"/>
    <property type="match status" value="1"/>
</dbReference>
<protein>
    <recommendedName>
        <fullName evidence="3">histidine kinase</fullName>
        <ecNumber evidence="3">2.7.13.3</ecNumber>
    </recommendedName>
</protein>
<dbReference type="Proteomes" id="UP000636110">
    <property type="component" value="Unassembled WGS sequence"/>
</dbReference>
<keyword evidence="6" id="KW-0418">Kinase</keyword>
<dbReference type="InterPro" id="IPR005467">
    <property type="entry name" value="His_kinase_dom"/>
</dbReference>
<dbReference type="SMART" id="SM00304">
    <property type="entry name" value="HAMP"/>
    <property type="match status" value="1"/>
</dbReference>
<evidence type="ECO:0000256" key="6">
    <source>
        <dbReference type="ARBA" id="ARBA00022777"/>
    </source>
</evidence>